<dbReference type="Proteomes" id="UP000234289">
    <property type="component" value="Unassembled WGS sequence"/>
</dbReference>
<dbReference type="Pfam" id="PF13556">
    <property type="entry name" value="HTH_30"/>
    <property type="match status" value="1"/>
</dbReference>
<evidence type="ECO:0000313" key="10">
    <source>
        <dbReference type="Proteomes" id="UP000283000"/>
    </source>
</evidence>
<gene>
    <name evidence="6" type="ORF">BAUR9175_01521</name>
    <name evidence="5" type="ORF">BAUR920_00910</name>
    <name evidence="3" type="ORF">CXR23_15395</name>
    <name evidence="4" type="ORF">CXR27_14855</name>
</gene>
<reference evidence="9 10" key="3">
    <citation type="submission" date="2017-12" db="EMBL/GenBank/DDBJ databases">
        <authorList>
            <person name="Levesque S."/>
        </authorList>
    </citation>
    <scope>NUCLEOTIDE SEQUENCE [LARGE SCALE GENOMIC DNA]</scope>
    <source>
        <strain evidence="3 10">SMQ-1417</strain>
        <strain evidence="4 9">SMQ-1420</strain>
    </source>
</reference>
<evidence type="ECO:0000313" key="3">
    <source>
        <dbReference type="EMBL" id="AZT94357.1"/>
    </source>
</evidence>
<evidence type="ECO:0000259" key="1">
    <source>
        <dbReference type="Pfam" id="PF13556"/>
    </source>
</evidence>
<dbReference type="AlphaFoldDB" id="A0A2H1INR1"/>
<evidence type="ECO:0000313" key="9">
    <source>
        <dbReference type="Proteomes" id="UP000282731"/>
    </source>
</evidence>
<dbReference type="PANTHER" id="PTHR33744:SF7">
    <property type="entry name" value="PUCR FAMILY TRANSCRIPTIONAL REGULATOR"/>
    <property type="match status" value="1"/>
</dbReference>
<dbReference type="InterPro" id="IPR025751">
    <property type="entry name" value="RsbRD_N_dom"/>
</dbReference>
<dbReference type="RefSeq" id="WP_096168003.1">
    <property type="nucleotide sequence ID" value="NZ_BJME01000011.1"/>
</dbReference>
<dbReference type="InterPro" id="IPR025736">
    <property type="entry name" value="PucR_C-HTH_dom"/>
</dbReference>
<dbReference type="Pfam" id="PF14361">
    <property type="entry name" value="RsbRD_N"/>
    <property type="match status" value="1"/>
</dbReference>
<dbReference type="Proteomes" id="UP000234525">
    <property type="component" value="Unassembled WGS sequence"/>
</dbReference>
<evidence type="ECO:0000313" key="4">
    <source>
        <dbReference type="EMBL" id="AZT98129.1"/>
    </source>
</evidence>
<dbReference type="EMBL" id="CP025334">
    <property type="protein sequence ID" value="AZT98129.1"/>
    <property type="molecule type" value="Genomic_DNA"/>
</dbReference>
<protein>
    <submittedName>
        <fullName evidence="6">PucR C-terminal helix-turn-helix domain-containing protein</fullName>
    </submittedName>
</protein>
<evidence type="ECO:0000313" key="6">
    <source>
        <dbReference type="EMBL" id="SMX76612.1"/>
    </source>
</evidence>
<reference evidence="6" key="1">
    <citation type="submission" date="2017-03" db="EMBL/GenBank/DDBJ databases">
        <authorList>
            <person name="Afonso C.L."/>
            <person name="Miller P.J."/>
            <person name="Scott M.A."/>
            <person name="Spackman E."/>
            <person name="Goraichik I."/>
            <person name="Dimitrov K.M."/>
            <person name="Suarez D.L."/>
            <person name="Swayne D.E."/>
        </authorList>
    </citation>
    <scope>NUCLEOTIDE SEQUENCE [LARGE SCALE GENOMIC DNA]</scope>
    <source>
        <strain evidence="6">ATCC 9175</strain>
        <strain evidence="5">CNRZ 920</strain>
    </source>
</reference>
<organism evidence="6 8">
    <name type="scientific">Brevibacterium aurantiacum</name>
    <dbReference type="NCBI Taxonomy" id="273384"/>
    <lineage>
        <taxon>Bacteria</taxon>
        <taxon>Bacillati</taxon>
        <taxon>Actinomycetota</taxon>
        <taxon>Actinomycetes</taxon>
        <taxon>Micrococcales</taxon>
        <taxon>Brevibacteriaceae</taxon>
        <taxon>Brevibacterium</taxon>
    </lineage>
</organism>
<dbReference type="Proteomes" id="UP000282731">
    <property type="component" value="Chromosome"/>
</dbReference>
<dbReference type="Gene3D" id="1.10.10.2840">
    <property type="entry name" value="PucR C-terminal helix-turn-helix domain"/>
    <property type="match status" value="1"/>
</dbReference>
<sequence length="385" mass="42447">MSSALPEVALRIREDEDSIADLAASRIYGELATYVGVPRDELLASVRTNARRAVDVLISRQIPAVSENAEHRATTRARIDENVPIEDIIRAYRISLSATHESFISKATAAGLDPQNTLDGATLLWRLGDWFTAGAAAEYRYRAGTEAMKQSFEIGSLVRKLTTDSVIDDDTRQRAKKYDVDIDGVYAVAAIPAAGHDVEKIIRDVKSSGSTARAQALVAQIDLRVVAIVARTPTVTVSDVPLAIGPFGPLVHLVRSARICEQVWKLARKEPSGIHSMESYAWKLAVPDSTDINEYLIHRYISPLRPATAAGRDMLETLRTWLRASSSVRQTSKELNVHENTVRYRLQKFSDLTGGFEHGIDELFGLRWALEAYDSGFAANTDPTD</sequence>
<feature type="domain" description="PucR C-terminal helix-turn-helix" evidence="1">
    <location>
        <begin position="315"/>
        <end position="372"/>
    </location>
</feature>
<proteinExistence type="predicted"/>
<feature type="domain" description="RsbT co-antagonist protein RsbRD N-terminal" evidence="2">
    <location>
        <begin position="17"/>
        <end position="140"/>
    </location>
</feature>
<reference evidence="7 8" key="2">
    <citation type="submission" date="2017-03" db="EMBL/GenBank/DDBJ databases">
        <authorList>
            <person name="Monnet C."/>
        </authorList>
    </citation>
    <scope>NUCLEOTIDE SEQUENCE [LARGE SCALE GENOMIC DNA]</scope>
    <source>
        <strain evidence="8">ATCC 9175</strain>
        <strain evidence="7">CNRZ 920</strain>
    </source>
</reference>
<dbReference type="EMBL" id="FXZB01000009">
    <property type="protein sequence ID" value="SMX76612.1"/>
    <property type="molecule type" value="Genomic_DNA"/>
</dbReference>
<dbReference type="EMBL" id="FXZG01000004">
    <property type="protein sequence ID" value="SMX73231.1"/>
    <property type="molecule type" value="Genomic_DNA"/>
</dbReference>
<dbReference type="Proteomes" id="UP000283000">
    <property type="component" value="Chromosome"/>
</dbReference>
<dbReference type="InterPro" id="IPR051448">
    <property type="entry name" value="CdaR-like_regulators"/>
</dbReference>
<dbReference type="EMBL" id="CP025330">
    <property type="protein sequence ID" value="AZT94357.1"/>
    <property type="molecule type" value="Genomic_DNA"/>
</dbReference>
<evidence type="ECO:0000313" key="5">
    <source>
        <dbReference type="EMBL" id="SMX73231.1"/>
    </source>
</evidence>
<dbReference type="PANTHER" id="PTHR33744">
    <property type="entry name" value="CARBOHYDRATE DIACID REGULATOR"/>
    <property type="match status" value="1"/>
</dbReference>
<dbReference type="InterPro" id="IPR042070">
    <property type="entry name" value="PucR_C-HTH_sf"/>
</dbReference>
<evidence type="ECO:0000259" key="2">
    <source>
        <dbReference type="Pfam" id="PF14361"/>
    </source>
</evidence>
<name>A0A2H1INR1_BREAU</name>
<evidence type="ECO:0000313" key="8">
    <source>
        <dbReference type="Proteomes" id="UP000234525"/>
    </source>
</evidence>
<reference evidence="9 10" key="4">
    <citation type="submission" date="2019-01" db="EMBL/GenBank/DDBJ databases">
        <title>Comparative genomic analysis of Brevibacterium aurantiacum sheds light on its evolution and its adaptation to smear-ripened cheeses.</title>
        <authorList>
            <person name="Moineau S."/>
        </authorList>
    </citation>
    <scope>NUCLEOTIDE SEQUENCE [LARGE SCALE GENOMIC DNA]</scope>
    <source>
        <strain evidence="3 10">SMQ-1417</strain>
        <strain evidence="4 9">SMQ-1420</strain>
    </source>
</reference>
<evidence type="ECO:0000313" key="7">
    <source>
        <dbReference type="Proteomes" id="UP000234289"/>
    </source>
</evidence>
<accession>A0A2H1INR1</accession>
<dbReference type="GeneID" id="60907219"/>
<keyword evidence="8" id="KW-1185">Reference proteome</keyword>